<dbReference type="SUPFAM" id="SSF55931">
    <property type="entry name" value="Glutamine synthetase/guanido kinase"/>
    <property type="match status" value="1"/>
</dbReference>
<dbReference type="GO" id="GO:0004356">
    <property type="term" value="F:glutamine synthetase activity"/>
    <property type="evidence" value="ECO:0007669"/>
    <property type="project" value="InterPro"/>
</dbReference>
<evidence type="ECO:0000256" key="5">
    <source>
        <dbReference type="ARBA" id="ARBA00042675"/>
    </source>
</evidence>
<dbReference type="GO" id="GO:0005737">
    <property type="term" value="C:cytoplasm"/>
    <property type="evidence" value="ECO:0007669"/>
    <property type="project" value="TreeGrafter"/>
</dbReference>
<evidence type="ECO:0000313" key="10">
    <source>
        <dbReference type="EMBL" id="PIK48731.1"/>
    </source>
</evidence>
<protein>
    <recommendedName>
        <fullName evidence="4">Lengsin</fullName>
    </recommendedName>
    <alternativeName>
        <fullName evidence="5">Glutamate-ammonia ligase domain-containing protein 1</fullName>
    </alternativeName>
</protein>
<dbReference type="AlphaFoldDB" id="A0A2G8KL53"/>
<dbReference type="Gene3D" id="3.10.20.70">
    <property type="entry name" value="Glutamine synthetase, N-terminal domain"/>
    <property type="match status" value="1"/>
</dbReference>
<evidence type="ECO:0000259" key="8">
    <source>
        <dbReference type="PROSITE" id="PS51986"/>
    </source>
</evidence>
<evidence type="ECO:0000256" key="2">
    <source>
        <dbReference type="ARBA" id="ARBA00037583"/>
    </source>
</evidence>
<dbReference type="GO" id="GO:0016020">
    <property type="term" value="C:membrane"/>
    <property type="evidence" value="ECO:0007669"/>
    <property type="project" value="TreeGrafter"/>
</dbReference>
<name>A0A2G8KL53_STIJA</name>
<keyword evidence="11" id="KW-1185">Reference proteome</keyword>
<accession>A0A2G8KL53</accession>
<evidence type="ECO:0000256" key="3">
    <source>
        <dbReference type="ARBA" id="ARBA00038790"/>
    </source>
</evidence>
<dbReference type="InterPro" id="IPR008147">
    <property type="entry name" value="Gln_synt_N"/>
</dbReference>
<feature type="domain" description="GS beta-grasp" evidence="8">
    <location>
        <begin position="21"/>
        <end position="117"/>
    </location>
</feature>
<comment type="subunit">
    <text evidence="3">Dodecamer. Interacts with BFSP2 and VIM.</text>
</comment>
<organism evidence="10 11">
    <name type="scientific">Stichopus japonicus</name>
    <name type="common">Sea cucumber</name>
    <dbReference type="NCBI Taxonomy" id="307972"/>
    <lineage>
        <taxon>Eukaryota</taxon>
        <taxon>Metazoa</taxon>
        <taxon>Echinodermata</taxon>
        <taxon>Eleutherozoa</taxon>
        <taxon>Echinozoa</taxon>
        <taxon>Holothuroidea</taxon>
        <taxon>Aspidochirotacea</taxon>
        <taxon>Aspidochirotida</taxon>
        <taxon>Stichopodidae</taxon>
        <taxon>Apostichopus</taxon>
    </lineage>
</organism>
<dbReference type="Proteomes" id="UP000230750">
    <property type="component" value="Unassembled WGS sequence"/>
</dbReference>
<evidence type="ECO:0000256" key="1">
    <source>
        <dbReference type="ARBA" id="ARBA00009897"/>
    </source>
</evidence>
<evidence type="ECO:0000256" key="6">
    <source>
        <dbReference type="PROSITE-ProRule" id="PRU01330"/>
    </source>
</evidence>
<evidence type="ECO:0000313" key="11">
    <source>
        <dbReference type="Proteomes" id="UP000230750"/>
    </source>
</evidence>
<dbReference type="Pfam" id="PF00120">
    <property type="entry name" value="Gln-synt_C"/>
    <property type="match status" value="1"/>
</dbReference>
<dbReference type="EMBL" id="MRZV01000505">
    <property type="protein sequence ID" value="PIK48731.1"/>
    <property type="molecule type" value="Genomic_DNA"/>
</dbReference>
<dbReference type="STRING" id="307972.A0A2G8KL53"/>
<dbReference type="FunFam" id="3.30.590.10:FF:000009">
    <property type="entry name" value="Lengsin, lens protein with glutamine synthetase domain"/>
    <property type="match status" value="1"/>
</dbReference>
<comment type="function">
    <text evidence="2">May act as a component of the cytoskeleton or as a chaperone for the reorganization of intermediate filament proteins during terminal differentiation in the lens. Does not seem to have enzymatic activity.</text>
</comment>
<evidence type="ECO:0000259" key="9">
    <source>
        <dbReference type="PROSITE" id="PS51987"/>
    </source>
</evidence>
<dbReference type="SMART" id="SM01230">
    <property type="entry name" value="Gln-synt_C"/>
    <property type="match status" value="1"/>
</dbReference>
<dbReference type="InterPro" id="IPR036651">
    <property type="entry name" value="Gln_synt_N_sf"/>
</dbReference>
<dbReference type="InterPro" id="IPR008146">
    <property type="entry name" value="Gln_synth_cat_dom"/>
</dbReference>
<dbReference type="InterPro" id="IPR014746">
    <property type="entry name" value="Gln_synth/guanido_kin_cat_dom"/>
</dbReference>
<gene>
    <name evidence="10" type="ORF">BSL78_14392</name>
</gene>
<evidence type="ECO:0000256" key="7">
    <source>
        <dbReference type="RuleBase" id="RU000384"/>
    </source>
</evidence>
<dbReference type="OrthoDB" id="77835at2759"/>
<dbReference type="PROSITE" id="PS51987">
    <property type="entry name" value="GS_CATALYTIC"/>
    <property type="match status" value="1"/>
</dbReference>
<comment type="similarity">
    <text evidence="1 6 7">Belongs to the glutamine synthetase family.</text>
</comment>
<evidence type="ECO:0000256" key="4">
    <source>
        <dbReference type="ARBA" id="ARBA00039404"/>
    </source>
</evidence>
<dbReference type="SUPFAM" id="SSF54368">
    <property type="entry name" value="Glutamine synthetase, N-terminal domain"/>
    <property type="match status" value="1"/>
</dbReference>
<dbReference type="PANTHER" id="PTHR43407:SF1">
    <property type="entry name" value="LENGSIN"/>
    <property type="match status" value="1"/>
</dbReference>
<sequence>MTSTGQSMELLTAVEKRIKDDNIKNIRFEFLDTNAVARSKTIPARHFKSTATSGILFPGVFFAVTARSDIPFESSIAKKYHWSDLVFLPDLSTFEVLPWTPNTARVFVSVSDISDGDKALLDPRNVARAQLEKLKDRDLSIFSSFEYEFWVVDEENRKPIIDGVDCYATIRLAKHQAFFDKVAENLSQAGVDIECVETEYAKGQFEFAICPTFGIKAADNAATFRTGVKEMAMRNGFVASFMSTPYPEEGGSSGHFNHSLWSLDGKTPKTGDSSRPYGLSEIGEHWIAGLLEHAPALSFLQSPTVNCRDTVKPDTFTPFNATWGVDNRTCAVRLKPVGAHGIYMENRMGSSAGNPYISLAATIAAGIDGIERKLPLPPPVPTNKPSHIAEHVPPNTALLPADMEAAFQALKKDEIIVSAIGADLVDALESVRRLEMTTFAANSDVEKFELHRRMYFDYV</sequence>
<proteinExistence type="inferred from homology"/>
<dbReference type="PROSITE" id="PS51986">
    <property type="entry name" value="GS_BETA_GRASP"/>
    <property type="match status" value="1"/>
</dbReference>
<reference evidence="10 11" key="1">
    <citation type="journal article" date="2017" name="PLoS Biol.">
        <title>The sea cucumber genome provides insights into morphological evolution and visceral regeneration.</title>
        <authorList>
            <person name="Zhang X."/>
            <person name="Sun L."/>
            <person name="Yuan J."/>
            <person name="Sun Y."/>
            <person name="Gao Y."/>
            <person name="Zhang L."/>
            <person name="Li S."/>
            <person name="Dai H."/>
            <person name="Hamel J.F."/>
            <person name="Liu C."/>
            <person name="Yu Y."/>
            <person name="Liu S."/>
            <person name="Lin W."/>
            <person name="Guo K."/>
            <person name="Jin S."/>
            <person name="Xu P."/>
            <person name="Storey K.B."/>
            <person name="Huan P."/>
            <person name="Zhang T."/>
            <person name="Zhou Y."/>
            <person name="Zhang J."/>
            <person name="Lin C."/>
            <person name="Li X."/>
            <person name="Xing L."/>
            <person name="Huo D."/>
            <person name="Sun M."/>
            <person name="Wang L."/>
            <person name="Mercier A."/>
            <person name="Li F."/>
            <person name="Yang H."/>
            <person name="Xiang J."/>
        </authorList>
    </citation>
    <scope>NUCLEOTIDE SEQUENCE [LARGE SCALE GENOMIC DNA]</scope>
    <source>
        <strain evidence="10">Shaxun</strain>
        <tissue evidence="10">Muscle</tissue>
    </source>
</reference>
<feature type="domain" description="GS catalytic" evidence="9">
    <location>
        <begin position="123"/>
        <end position="459"/>
    </location>
</feature>
<comment type="caution">
    <text evidence="10">The sequence shown here is derived from an EMBL/GenBank/DDBJ whole genome shotgun (WGS) entry which is preliminary data.</text>
</comment>
<dbReference type="GO" id="GO:0006542">
    <property type="term" value="P:glutamine biosynthetic process"/>
    <property type="evidence" value="ECO:0007669"/>
    <property type="project" value="InterPro"/>
</dbReference>
<dbReference type="PANTHER" id="PTHR43407">
    <property type="entry name" value="GLUTAMINE SYNTHETASE"/>
    <property type="match status" value="1"/>
</dbReference>
<dbReference type="Gene3D" id="3.30.590.10">
    <property type="entry name" value="Glutamine synthetase/guanido kinase, catalytic domain"/>
    <property type="match status" value="1"/>
</dbReference>